<reference evidence="2 3" key="1">
    <citation type="submission" date="2024-01" db="EMBL/GenBank/DDBJ databases">
        <title>A draft genome for a cacao thread blight-causing isolate of Paramarasmius palmivorus.</title>
        <authorList>
            <person name="Baruah I.K."/>
            <person name="Bukari Y."/>
            <person name="Amoako-Attah I."/>
            <person name="Meinhardt L.W."/>
            <person name="Bailey B.A."/>
            <person name="Cohen S.P."/>
        </authorList>
    </citation>
    <scope>NUCLEOTIDE SEQUENCE [LARGE SCALE GENOMIC DNA]</scope>
    <source>
        <strain evidence="2 3">GH-12</strain>
    </source>
</reference>
<dbReference type="EMBL" id="JAYKXP010000013">
    <property type="protein sequence ID" value="KAK7051280.1"/>
    <property type="molecule type" value="Genomic_DNA"/>
</dbReference>
<accession>A0AAW0DLJ8</accession>
<sequence>MASGPQCSSCGVIFKKMNAERSLCFRCEKYDKATDAAAREQILAEPQCTDCGLVFALMKTEICAKCASERSPRKPGSPVKSHSGVAPPVGPTQKQAKLKLAAPSTSPKTINLVSSDDEPEVILAGANAASSSASQLQERIDERKLQVADLKVLNKEDIPSKTKKFIAQREANSTLTPNSMITLRAKVFFQHPTGSKTEAAALGGHVRQFSPNDTLQFAFAKLVSLVNEDPTWQKQYGTVIPDNEVRWRFAKENTQIEARFLRPGVTIAQFWSKHKFPQYAQKKSDMITNSPEFDSDDAEPVIVPTSPVRTVCHRQPSNQRKCKVIKDESDEEKVASRVARKRVKVKEEPHELGSPFTLRLPPSTSSDSTRSITIRRSITIQRMTINPDGELEAKGVMSAAKCHITTLHRDLLRGQATFLMEIGGAEYHAVSFEFSSDAERFSFKNALEVAKLQLIRDQELGKVVQALTEKAKEAAVELPPIAVAPSFVVTTSPHASPADVYICYDAPPQEGQYKYISGCSDFDEPNFLSTVGENLRETILHFSFLNSKKTSCIIDVKTWHVDRTINIALPTIFSVSGNSGFGDKGPQALTDLVKGHCCIGSTCEDLKLEFTL</sequence>
<evidence type="ECO:0000256" key="1">
    <source>
        <dbReference type="SAM" id="MobiDB-lite"/>
    </source>
</evidence>
<evidence type="ECO:0000313" key="3">
    <source>
        <dbReference type="Proteomes" id="UP001383192"/>
    </source>
</evidence>
<name>A0AAW0DLJ8_9AGAR</name>
<protein>
    <submittedName>
        <fullName evidence="2">Uncharacterized protein</fullName>
    </submittedName>
</protein>
<dbReference type="AlphaFoldDB" id="A0AAW0DLJ8"/>
<keyword evidence="3" id="KW-1185">Reference proteome</keyword>
<feature type="region of interest" description="Disordered" evidence="1">
    <location>
        <begin position="69"/>
        <end position="112"/>
    </location>
</feature>
<gene>
    <name evidence="2" type="ORF">VNI00_004780</name>
</gene>
<dbReference type="Proteomes" id="UP001383192">
    <property type="component" value="Unassembled WGS sequence"/>
</dbReference>
<feature type="compositionally biased region" description="Polar residues" evidence="1">
    <location>
        <begin position="103"/>
        <end position="112"/>
    </location>
</feature>
<comment type="caution">
    <text evidence="2">The sequence shown here is derived from an EMBL/GenBank/DDBJ whole genome shotgun (WGS) entry which is preliminary data.</text>
</comment>
<evidence type="ECO:0000313" key="2">
    <source>
        <dbReference type="EMBL" id="KAK7051280.1"/>
    </source>
</evidence>
<proteinExistence type="predicted"/>
<organism evidence="2 3">
    <name type="scientific">Paramarasmius palmivorus</name>
    <dbReference type="NCBI Taxonomy" id="297713"/>
    <lineage>
        <taxon>Eukaryota</taxon>
        <taxon>Fungi</taxon>
        <taxon>Dikarya</taxon>
        <taxon>Basidiomycota</taxon>
        <taxon>Agaricomycotina</taxon>
        <taxon>Agaricomycetes</taxon>
        <taxon>Agaricomycetidae</taxon>
        <taxon>Agaricales</taxon>
        <taxon>Marasmiineae</taxon>
        <taxon>Marasmiaceae</taxon>
        <taxon>Paramarasmius</taxon>
    </lineage>
</organism>